<dbReference type="InterPro" id="IPR002933">
    <property type="entry name" value="Peptidase_M20"/>
</dbReference>
<dbReference type="Gene3D" id="1.10.150.900">
    <property type="match status" value="1"/>
</dbReference>
<gene>
    <name evidence="7" type="ORF">J2S62_001407</name>
</gene>
<dbReference type="PANTHER" id="PTHR43808">
    <property type="entry name" value="ACETYLORNITHINE DEACETYLASE"/>
    <property type="match status" value="1"/>
</dbReference>
<dbReference type="EMBL" id="JAVDYJ010000001">
    <property type="protein sequence ID" value="MDR7347150.1"/>
    <property type="molecule type" value="Genomic_DNA"/>
</dbReference>
<dbReference type="Pfam" id="PF07687">
    <property type="entry name" value="M20_dimer"/>
    <property type="match status" value="1"/>
</dbReference>
<dbReference type="RefSeq" id="WP_310172989.1">
    <property type="nucleotide sequence ID" value="NZ_BAABHE010000002.1"/>
</dbReference>
<keyword evidence="4" id="KW-0378">Hydrolase</keyword>
<name>A0ABU2B0M1_9MICC</name>
<proteinExistence type="inferred from homology"/>
<evidence type="ECO:0000256" key="5">
    <source>
        <dbReference type="ARBA" id="ARBA00022833"/>
    </source>
</evidence>
<dbReference type="InterPro" id="IPR011650">
    <property type="entry name" value="Peptidase_M20_dimer"/>
</dbReference>
<dbReference type="NCBIfam" id="NF005913">
    <property type="entry name" value="PRK07906.1"/>
    <property type="match status" value="1"/>
</dbReference>
<evidence type="ECO:0000256" key="1">
    <source>
        <dbReference type="ARBA" id="ARBA00001947"/>
    </source>
</evidence>
<dbReference type="SUPFAM" id="SSF55031">
    <property type="entry name" value="Bacterial exopeptidase dimerisation domain"/>
    <property type="match status" value="1"/>
</dbReference>
<protein>
    <submittedName>
        <fullName evidence="7">Acetylornithine deacetylase/succinyl-diaminopimelate desuccinylase-like protein</fullName>
    </submittedName>
</protein>
<dbReference type="PROSITE" id="PS00759">
    <property type="entry name" value="ARGE_DAPE_CPG2_2"/>
    <property type="match status" value="1"/>
</dbReference>
<feature type="domain" description="Peptidase M20 dimerisation" evidence="6">
    <location>
        <begin position="203"/>
        <end position="339"/>
    </location>
</feature>
<comment type="cofactor">
    <cofactor evidence="1">
        <name>Zn(2+)</name>
        <dbReference type="ChEBI" id="CHEBI:29105"/>
    </cofactor>
</comment>
<evidence type="ECO:0000256" key="4">
    <source>
        <dbReference type="ARBA" id="ARBA00022801"/>
    </source>
</evidence>
<evidence type="ECO:0000259" key="6">
    <source>
        <dbReference type="Pfam" id="PF07687"/>
    </source>
</evidence>
<comment type="caution">
    <text evidence="7">The sequence shown here is derived from an EMBL/GenBank/DDBJ whole genome shotgun (WGS) entry which is preliminary data.</text>
</comment>
<dbReference type="PANTHER" id="PTHR43808:SF8">
    <property type="entry name" value="PEPTIDASE M20 DIMERISATION DOMAIN-CONTAINING PROTEIN"/>
    <property type="match status" value="1"/>
</dbReference>
<dbReference type="Gene3D" id="3.40.630.10">
    <property type="entry name" value="Zn peptidases"/>
    <property type="match status" value="1"/>
</dbReference>
<keyword evidence="3" id="KW-0479">Metal-binding</keyword>
<comment type="similarity">
    <text evidence="2">Belongs to the peptidase M20A family.</text>
</comment>
<organism evidence="7 8">
    <name type="scientific">Enteractinococcus fodinae</name>
    <dbReference type="NCBI Taxonomy" id="684663"/>
    <lineage>
        <taxon>Bacteria</taxon>
        <taxon>Bacillati</taxon>
        <taxon>Actinomycetota</taxon>
        <taxon>Actinomycetes</taxon>
        <taxon>Micrococcales</taxon>
        <taxon>Micrococcaceae</taxon>
    </lineage>
</organism>
<dbReference type="SUPFAM" id="SSF53187">
    <property type="entry name" value="Zn-dependent exopeptidases"/>
    <property type="match status" value="1"/>
</dbReference>
<sequence length="445" mass="47570">MAQHSETTSIAPGIFRDRVAHITRDLIQIDTTNFGGNDSRGEPEAAAYCADLMEAMDMAPEIIESSPGRTSVVGRMRGWDPDAPALVLHGHLDVVPADASEWSVDPFAADVIDDVIYGRGAADMKGMDAIMLTALEYLHGQGLRPRRDIILALFGDEEAGGVYGSDWLVTHRPELFEGATEAISEVGGFSATVAGKRAYFLQTAEKGIAWLNLSATGTPGHGSARHADNAVTKMADAISAIGHHRWPLHYTATTRQLMEKVAELMGVEFDETNPEPQLEAIGSAVAFVGSTLSNSSNPTGLTSGYKHNVIPGKATATVDARPLPGQDEQLIQTIRELAGPEVAVTYEHGRQAIEAPLSGPLVDLMVEAIAQEDPEALVLPFMMSGGTDNNALSRLGIAGYGFIPLQLPADLAFPELFHGIDERMPIDSLDFGVRALLRILDPATD</sequence>
<keyword evidence="8" id="KW-1185">Reference proteome</keyword>
<dbReference type="InterPro" id="IPR001261">
    <property type="entry name" value="ArgE/DapE_CS"/>
</dbReference>
<evidence type="ECO:0000256" key="2">
    <source>
        <dbReference type="ARBA" id="ARBA00006247"/>
    </source>
</evidence>
<dbReference type="InterPro" id="IPR036264">
    <property type="entry name" value="Bact_exopeptidase_dim_dom"/>
</dbReference>
<evidence type="ECO:0000256" key="3">
    <source>
        <dbReference type="ARBA" id="ARBA00022723"/>
    </source>
</evidence>
<dbReference type="Pfam" id="PF01546">
    <property type="entry name" value="Peptidase_M20"/>
    <property type="match status" value="1"/>
</dbReference>
<reference evidence="7 8" key="1">
    <citation type="submission" date="2023-07" db="EMBL/GenBank/DDBJ databases">
        <title>Sequencing the genomes of 1000 actinobacteria strains.</title>
        <authorList>
            <person name="Klenk H.-P."/>
        </authorList>
    </citation>
    <scope>NUCLEOTIDE SEQUENCE [LARGE SCALE GENOMIC DNA]</scope>
    <source>
        <strain evidence="7 8">DSM 22966</strain>
    </source>
</reference>
<keyword evidence="5" id="KW-0862">Zinc</keyword>
<evidence type="ECO:0000313" key="8">
    <source>
        <dbReference type="Proteomes" id="UP001183794"/>
    </source>
</evidence>
<accession>A0ABU2B0M1</accession>
<dbReference type="Gene3D" id="3.30.70.360">
    <property type="match status" value="1"/>
</dbReference>
<dbReference type="Proteomes" id="UP001183794">
    <property type="component" value="Unassembled WGS sequence"/>
</dbReference>
<dbReference type="InterPro" id="IPR050072">
    <property type="entry name" value="Peptidase_M20A"/>
</dbReference>
<evidence type="ECO:0000313" key="7">
    <source>
        <dbReference type="EMBL" id="MDR7347150.1"/>
    </source>
</evidence>